<protein>
    <submittedName>
        <fullName evidence="1">Type-F conjugative transfer system pilin assembly protein TraF</fullName>
    </submittedName>
</protein>
<name>A0A3G4VQ32_9VIBR</name>
<accession>A0A3G4VQ32</accession>
<dbReference type="Proteomes" id="UP000279760">
    <property type="component" value="Plasmid unnamed"/>
</dbReference>
<evidence type="ECO:0000313" key="1">
    <source>
        <dbReference type="EMBL" id="AYV24991.1"/>
    </source>
</evidence>
<dbReference type="NCBIfam" id="TIGR02739">
    <property type="entry name" value="TraF"/>
    <property type="match status" value="1"/>
</dbReference>
<geneLocation type="plasmid" evidence="1">
    <name>unnamed</name>
</geneLocation>
<organism evidence="1 2">
    <name type="scientific">Vibrio mediterranei</name>
    <dbReference type="NCBI Taxonomy" id="689"/>
    <lineage>
        <taxon>Bacteria</taxon>
        <taxon>Pseudomonadati</taxon>
        <taxon>Pseudomonadota</taxon>
        <taxon>Gammaproteobacteria</taxon>
        <taxon>Vibrionales</taxon>
        <taxon>Vibrionaceae</taxon>
        <taxon>Vibrio</taxon>
    </lineage>
</organism>
<sequence>MEHTPSPWLDSQKRAFSQVCLLILILWATPTLANEAPKGWRWYNTPNQPKHPPIEKFQTPPNTVTRVMSATEQMDWFHEVYEEVKNDATINSHDEDKYLALMQLHHFIDKKTSQTGMMFKKLLLKHPELSYTKDRPVEQAARGTYHQLEREKKVHAVHQMKEAGWGFFFVYDSNDTMSQTLAPSMQQFADTYQIELLGISEDGTFIDTIRQNRRNDGKVVVPYMPALILVNPTTSEFKPLAYGFISQNDLLGRFYNVATDYQASDF</sequence>
<evidence type="ECO:0000313" key="2">
    <source>
        <dbReference type="Proteomes" id="UP000279760"/>
    </source>
</evidence>
<reference evidence="1 2" key="1">
    <citation type="submission" date="2018-11" db="EMBL/GenBank/DDBJ databases">
        <title>Complete Genome Sequence of Vbrio mediterranei 117-T6: a Potential Pathogen Bacteria Isolated from the Conchocelis of Pyropia.</title>
        <authorList>
            <person name="Liu Q."/>
        </authorList>
    </citation>
    <scope>NUCLEOTIDE SEQUENCE [LARGE SCALE GENOMIC DNA]</scope>
    <source>
        <strain evidence="1 2">117-T6</strain>
        <plasmid evidence="1 2">unnamed</plasmid>
    </source>
</reference>
<dbReference type="RefSeq" id="WP_124942286.1">
    <property type="nucleotide sequence ID" value="NZ_CP033579.1"/>
</dbReference>
<gene>
    <name evidence="1" type="primary">traF</name>
    <name evidence="1" type="ORF">ECB94_27110</name>
</gene>
<dbReference type="InterPro" id="IPR039555">
    <property type="entry name" value="TraF/TrbB"/>
</dbReference>
<dbReference type="EMBL" id="CP033579">
    <property type="protein sequence ID" value="AYV24991.1"/>
    <property type="molecule type" value="Genomic_DNA"/>
</dbReference>
<proteinExistence type="predicted"/>
<dbReference type="AlphaFoldDB" id="A0A3G4VQ32"/>
<dbReference type="InterPro" id="IPR014110">
    <property type="entry name" value="TraF"/>
</dbReference>
<keyword evidence="1" id="KW-0614">Plasmid</keyword>
<dbReference type="Pfam" id="PF13728">
    <property type="entry name" value="TraF"/>
    <property type="match status" value="1"/>
</dbReference>